<proteinExistence type="predicted"/>
<dbReference type="AlphaFoldDB" id="A0AAV4S4Y5"/>
<name>A0AAV4S4Y5_CAEEX</name>
<organism evidence="1 2">
    <name type="scientific">Caerostris extrusa</name>
    <name type="common">Bark spider</name>
    <name type="synonym">Caerostris bankana</name>
    <dbReference type="NCBI Taxonomy" id="172846"/>
    <lineage>
        <taxon>Eukaryota</taxon>
        <taxon>Metazoa</taxon>
        <taxon>Ecdysozoa</taxon>
        <taxon>Arthropoda</taxon>
        <taxon>Chelicerata</taxon>
        <taxon>Arachnida</taxon>
        <taxon>Araneae</taxon>
        <taxon>Araneomorphae</taxon>
        <taxon>Entelegynae</taxon>
        <taxon>Araneoidea</taxon>
        <taxon>Araneidae</taxon>
        <taxon>Caerostris</taxon>
    </lineage>
</organism>
<reference evidence="1 2" key="1">
    <citation type="submission" date="2021-06" db="EMBL/GenBank/DDBJ databases">
        <title>Caerostris extrusa draft genome.</title>
        <authorList>
            <person name="Kono N."/>
            <person name="Arakawa K."/>
        </authorList>
    </citation>
    <scope>NUCLEOTIDE SEQUENCE [LARGE SCALE GENOMIC DNA]</scope>
</reference>
<keyword evidence="2" id="KW-1185">Reference proteome</keyword>
<gene>
    <name evidence="1" type="ORF">CEXT_312851</name>
</gene>
<protein>
    <submittedName>
        <fullName evidence="1">Uncharacterized protein</fullName>
    </submittedName>
</protein>
<dbReference type="EMBL" id="BPLR01009091">
    <property type="protein sequence ID" value="GIY29573.1"/>
    <property type="molecule type" value="Genomic_DNA"/>
</dbReference>
<dbReference type="Proteomes" id="UP001054945">
    <property type="component" value="Unassembled WGS sequence"/>
</dbReference>
<evidence type="ECO:0000313" key="2">
    <source>
        <dbReference type="Proteomes" id="UP001054945"/>
    </source>
</evidence>
<sequence length="112" mass="12548">MGQKSVPCRHFLRGPVLYHVHIFSEDQTLTMSTFFLRGPDIYHVHIYLRAPDLDQLCCGSESTACQSLHAYNDVFSTAHPFTCSQVTCNSITSCYICGSPPSSWNVQRLMSG</sequence>
<evidence type="ECO:0000313" key="1">
    <source>
        <dbReference type="EMBL" id="GIY29573.1"/>
    </source>
</evidence>
<accession>A0AAV4S4Y5</accession>
<comment type="caution">
    <text evidence="1">The sequence shown here is derived from an EMBL/GenBank/DDBJ whole genome shotgun (WGS) entry which is preliminary data.</text>
</comment>